<proteinExistence type="predicted"/>
<dbReference type="InParanoid" id="A0A2G4YNB1"/>
<dbReference type="Proteomes" id="UP000229730">
    <property type="component" value="Unassembled WGS sequence"/>
</dbReference>
<dbReference type="InterPro" id="IPR042099">
    <property type="entry name" value="ANL_N_sf"/>
</dbReference>
<reference evidence="1 2" key="1">
    <citation type="submission" date="2017-10" db="EMBL/GenBank/DDBJ databases">
        <title>Frigbacter circumglobatus gen. nov. sp. nov., isolated from sediment cultured in situ.</title>
        <authorList>
            <person name="Zhao Z."/>
        </authorList>
    </citation>
    <scope>NUCLEOTIDE SEQUENCE [LARGE SCALE GENOMIC DNA]</scope>
    <source>
        <strain evidence="1 2">ZYL</strain>
    </source>
</reference>
<organism evidence="1 2">
    <name type="scientific">Paremcibacter congregatus</name>
    <dbReference type="NCBI Taxonomy" id="2043170"/>
    <lineage>
        <taxon>Bacteria</taxon>
        <taxon>Pseudomonadati</taxon>
        <taxon>Pseudomonadota</taxon>
        <taxon>Alphaproteobacteria</taxon>
        <taxon>Emcibacterales</taxon>
        <taxon>Emcibacteraceae</taxon>
        <taxon>Paremcibacter</taxon>
    </lineage>
</organism>
<accession>A0A2G4YNB1</accession>
<dbReference type="AlphaFoldDB" id="A0A2G4YNB1"/>
<sequence length="472" mass="53242">MAQQFIKKIQRKIQLKMLEKSTPEGLKKLGEKKLVQRFKSAKKSSPALKKLLDEARIDSEAVSSSEDYSQLSFKMAKENTFNRFELEDLCRPGALDALSGVLTSSGHSGNFAYGLTTRKQRKSTPDMIDLALQGVFNIDEKKTLLVNCLPMGVRFPSNVVTQAEVSVREDMALALIRKFSPYHDQIIITCDPLFLKVLLDEAEHWHVDWKKIHKHLIIGEETFGEKFRDYVGSKLHINPDNPATGIIGSSMGVGELGLNLCFETLETIALRRAINNNPVLLRTLFGCNSPKDPLPMLFAYNPLAHYMETPDRDSDGFGELLVSLLDKDTPVPLFRYQTGDEARLLETGEIKAPFQALGLPIPQLPNMPLICIRGRHKDRLKTGLHIGAVKDSLYQNHDFADKITGAFRVEADSPGLVHVQLRRKIKSTDVICPDLINQDETLFASTDIKLWSYEDFPYGQTLDYERKFSYLS</sequence>
<name>A0A2G4YNB1_9PROT</name>
<keyword evidence="2" id="KW-1185">Reference proteome</keyword>
<comment type="caution">
    <text evidence="1">The sequence shown here is derived from an EMBL/GenBank/DDBJ whole genome shotgun (WGS) entry which is preliminary data.</text>
</comment>
<dbReference type="EMBL" id="PDEM01000031">
    <property type="protein sequence ID" value="PHZ83763.1"/>
    <property type="molecule type" value="Genomic_DNA"/>
</dbReference>
<evidence type="ECO:0000313" key="1">
    <source>
        <dbReference type="EMBL" id="PHZ83763.1"/>
    </source>
</evidence>
<gene>
    <name evidence="1" type="ORF">CRD36_15475</name>
</gene>
<protein>
    <submittedName>
        <fullName evidence="1">Uncharacterized protein</fullName>
    </submittedName>
</protein>
<evidence type="ECO:0000313" key="2">
    <source>
        <dbReference type="Proteomes" id="UP000229730"/>
    </source>
</evidence>
<dbReference type="Gene3D" id="3.40.50.12780">
    <property type="entry name" value="N-terminal domain of ligase-like"/>
    <property type="match status" value="1"/>
</dbReference>